<gene>
    <name evidence="2" type="ORF">GCM10008014_08560</name>
</gene>
<sequence length="109" mass="12854">MSGWTKSDEIQFSIDNILETIVAFERDIQSAEKQLLQCRHEYNVCSRKEQSRVIREIEFLEKTGIPRLRETHAMLKEDVGIFKLQLETGMSYEEAENRLKDESEQPTLF</sequence>
<organism evidence="2 3">
    <name type="scientific">Paenibacillus silvae</name>
    <dbReference type="NCBI Taxonomy" id="1325358"/>
    <lineage>
        <taxon>Bacteria</taxon>
        <taxon>Bacillati</taxon>
        <taxon>Bacillota</taxon>
        <taxon>Bacilli</taxon>
        <taxon>Bacillales</taxon>
        <taxon>Paenibacillaceae</taxon>
        <taxon>Paenibacillus</taxon>
    </lineage>
</organism>
<keyword evidence="3" id="KW-1185">Reference proteome</keyword>
<dbReference type="EMBL" id="BMFU01000001">
    <property type="protein sequence ID" value="GGH46113.1"/>
    <property type="molecule type" value="Genomic_DNA"/>
</dbReference>
<protein>
    <submittedName>
        <fullName evidence="2">Uncharacterized protein</fullName>
    </submittedName>
</protein>
<evidence type="ECO:0000313" key="2">
    <source>
        <dbReference type="EMBL" id="GGH46113.1"/>
    </source>
</evidence>
<evidence type="ECO:0000313" key="3">
    <source>
        <dbReference type="Proteomes" id="UP000652153"/>
    </source>
</evidence>
<evidence type="ECO:0000256" key="1">
    <source>
        <dbReference type="SAM" id="Coils"/>
    </source>
</evidence>
<reference evidence="3" key="1">
    <citation type="journal article" date="2019" name="Int. J. Syst. Evol. Microbiol.">
        <title>The Global Catalogue of Microorganisms (GCM) 10K type strain sequencing project: providing services to taxonomists for standard genome sequencing and annotation.</title>
        <authorList>
            <consortium name="The Broad Institute Genomics Platform"/>
            <consortium name="The Broad Institute Genome Sequencing Center for Infectious Disease"/>
            <person name="Wu L."/>
            <person name="Ma J."/>
        </authorList>
    </citation>
    <scope>NUCLEOTIDE SEQUENCE [LARGE SCALE GENOMIC DNA]</scope>
    <source>
        <strain evidence="3">CGMCC 1.12770</strain>
    </source>
</reference>
<dbReference type="Proteomes" id="UP000652153">
    <property type="component" value="Unassembled WGS sequence"/>
</dbReference>
<keyword evidence="1" id="KW-0175">Coiled coil</keyword>
<dbReference type="RefSeq" id="WP_188591351.1">
    <property type="nucleotide sequence ID" value="NZ_BMFU01000001.1"/>
</dbReference>
<proteinExistence type="predicted"/>
<comment type="caution">
    <text evidence="2">The sequence shown here is derived from an EMBL/GenBank/DDBJ whole genome shotgun (WGS) entry which is preliminary data.</text>
</comment>
<accession>A0ABQ1Z128</accession>
<feature type="coiled-coil region" evidence="1">
    <location>
        <begin position="14"/>
        <end position="41"/>
    </location>
</feature>
<name>A0ABQ1Z128_9BACL</name>